<keyword evidence="1" id="KW-0808">Transferase</keyword>
<keyword evidence="4" id="KW-1185">Reference proteome</keyword>
<dbReference type="EnsemblMetazoa" id="RPRC009321-RA">
    <property type="protein sequence ID" value="RPRC009321-PA"/>
    <property type="gene ID" value="RPRC009321"/>
</dbReference>
<sequence length="661" mass="74396">RTNGDGRLCLSTSSYRKERNRMNASAIPILMYHHVGPKLGLVTLSPGTFIEQMTWLARAGWKTVTAAELEGFYRGEPLPRKSVMITFDDGYLDNWVYAFPVLKHLGLHAHIFLITSQIGDGPVRQLTEIAFSHKECEEKVATGHADDVMMRWSEIEEMQASGLVEFHAHTHTHQRWDRQITDPAERHCALETDLRLCRETLLARLGSCSRHFCWPMGFYNHDYAAIAQAQGFDYLYTTERRMNMPRHLTWRLGRISTKEREDTSWLKRRLFLYTTPVISSLFALHKGLFMRRRILYTESSKHVGGQELQAMMQLQALQHLGFEVLLACRPASEVATLAAGKHIPIYPITFRNSYHFPSLWRFRQLINEYHPLFVVSHSGHDANIAALATKLTWNKPTLVRQKTYLTSRIKPFSTNYLADQVVVPSSGMKRAMVAGGCRDEKIEVVAPGFDFATLHAQSERPLPVSVQCWLEAGTSPVIVQVGMLRGEKGHDTALAALAALKQSGHAFRYLIVGDGPEYKVINAMIARYGLQDNVLMAGKLFPAAAVYRHADLVLMPSRNESFGMALVEAMYFGVPVMASDVGGIPDVIRHQENGVLLPCDDVAAWQNAIADFLMHPAPYRQRARHASDDVMLRYSIDACVKKIIALAYKEPTPAVAGVAKP</sequence>
<dbReference type="PANTHER" id="PTHR34216:SF13">
    <property type="entry name" value="XYLANASE_CHITIN DEACETYLASE"/>
    <property type="match status" value="1"/>
</dbReference>
<dbReference type="STRING" id="13249.T1HZ51"/>
<name>T1HZ51_RHOPR</name>
<dbReference type="Gene3D" id="3.20.20.370">
    <property type="entry name" value="Glycoside hydrolase/deacetylase"/>
    <property type="match status" value="1"/>
</dbReference>
<protein>
    <submittedName>
        <fullName evidence="3">NodB homology domain-containing protein</fullName>
    </submittedName>
</protein>
<evidence type="ECO:0000313" key="4">
    <source>
        <dbReference type="Proteomes" id="UP000015103"/>
    </source>
</evidence>
<evidence type="ECO:0000256" key="1">
    <source>
        <dbReference type="ARBA" id="ARBA00022676"/>
    </source>
</evidence>
<dbReference type="InterPro" id="IPR011330">
    <property type="entry name" value="Glyco_hydro/deAcase_b/a-brl"/>
</dbReference>
<dbReference type="PROSITE" id="PS51677">
    <property type="entry name" value="NODB"/>
    <property type="match status" value="1"/>
</dbReference>
<dbReference type="VEuPathDB" id="VectorBase:RPRC009321"/>
<dbReference type="Proteomes" id="UP000015103">
    <property type="component" value="Unassembled WGS sequence"/>
</dbReference>
<dbReference type="SUPFAM" id="SSF53756">
    <property type="entry name" value="UDP-Glycosyltransferase/glycogen phosphorylase"/>
    <property type="match status" value="1"/>
</dbReference>
<proteinExistence type="predicted"/>
<keyword evidence="1" id="KW-0328">Glycosyltransferase</keyword>
<dbReference type="CDD" id="cd03811">
    <property type="entry name" value="GT4_GT28_WabH-like"/>
    <property type="match status" value="1"/>
</dbReference>
<accession>T1HZ51</accession>
<dbReference type="InterPro" id="IPR002509">
    <property type="entry name" value="NODB_dom"/>
</dbReference>
<dbReference type="Pfam" id="PF01522">
    <property type="entry name" value="Polysacc_deac_1"/>
    <property type="match status" value="1"/>
</dbReference>
<evidence type="ECO:0000256" key="2">
    <source>
        <dbReference type="ARBA" id="ARBA00022729"/>
    </source>
</evidence>
<keyword evidence="2" id="KW-0732">Signal</keyword>
<dbReference type="HOGENOM" id="CLU_415397_0_0_1"/>
<dbReference type="InParanoid" id="T1HZ51"/>
<dbReference type="InterPro" id="IPR051398">
    <property type="entry name" value="Polysacch_Deacetylase"/>
</dbReference>
<reference evidence="3" key="1">
    <citation type="submission" date="2015-05" db="UniProtKB">
        <authorList>
            <consortium name="EnsemblMetazoa"/>
        </authorList>
    </citation>
    <scope>IDENTIFICATION</scope>
</reference>
<dbReference type="AlphaFoldDB" id="T1HZ51"/>
<dbReference type="GO" id="GO:0016757">
    <property type="term" value="F:glycosyltransferase activity"/>
    <property type="evidence" value="ECO:0007669"/>
    <property type="project" value="UniProtKB-KW"/>
</dbReference>
<dbReference type="SUPFAM" id="SSF88713">
    <property type="entry name" value="Glycoside hydrolase/deacetylase"/>
    <property type="match status" value="1"/>
</dbReference>
<dbReference type="Pfam" id="PF13439">
    <property type="entry name" value="Glyco_transf_4"/>
    <property type="match status" value="1"/>
</dbReference>
<dbReference type="PANTHER" id="PTHR34216">
    <property type="match status" value="1"/>
</dbReference>
<evidence type="ECO:0000313" key="3">
    <source>
        <dbReference type="EnsemblMetazoa" id="RPRC009321-PA"/>
    </source>
</evidence>
<dbReference type="GO" id="GO:0005975">
    <property type="term" value="P:carbohydrate metabolic process"/>
    <property type="evidence" value="ECO:0007669"/>
    <property type="project" value="InterPro"/>
</dbReference>
<dbReference type="GO" id="GO:0016810">
    <property type="term" value="F:hydrolase activity, acting on carbon-nitrogen (but not peptide) bonds"/>
    <property type="evidence" value="ECO:0007669"/>
    <property type="project" value="InterPro"/>
</dbReference>
<dbReference type="Pfam" id="PF00534">
    <property type="entry name" value="Glycos_transf_1"/>
    <property type="match status" value="1"/>
</dbReference>
<dbReference type="EMBL" id="ACPB03029868">
    <property type="status" value="NOT_ANNOTATED_CDS"/>
    <property type="molecule type" value="Genomic_DNA"/>
</dbReference>
<dbReference type="CDD" id="cd10969">
    <property type="entry name" value="CE4_Ecf1_like_5s"/>
    <property type="match status" value="1"/>
</dbReference>
<organism evidence="3 4">
    <name type="scientific">Rhodnius prolixus</name>
    <name type="common">Triatomid bug</name>
    <dbReference type="NCBI Taxonomy" id="13249"/>
    <lineage>
        <taxon>Eukaryota</taxon>
        <taxon>Metazoa</taxon>
        <taxon>Ecdysozoa</taxon>
        <taxon>Arthropoda</taxon>
        <taxon>Hexapoda</taxon>
        <taxon>Insecta</taxon>
        <taxon>Pterygota</taxon>
        <taxon>Neoptera</taxon>
        <taxon>Paraneoptera</taxon>
        <taxon>Hemiptera</taxon>
        <taxon>Heteroptera</taxon>
        <taxon>Panheteroptera</taxon>
        <taxon>Cimicomorpha</taxon>
        <taxon>Reduviidae</taxon>
        <taxon>Triatominae</taxon>
        <taxon>Rhodnius</taxon>
    </lineage>
</organism>
<dbReference type="Gene3D" id="3.40.50.2000">
    <property type="entry name" value="Glycogen Phosphorylase B"/>
    <property type="match status" value="2"/>
</dbReference>
<dbReference type="InterPro" id="IPR001296">
    <property type="entry name" value="Glyco_trans_1"/>
</dbReference>
<dbReference type="InterPro" id="IPR028098">
    <property type="entry name" value="Glyco_trans_4-like_N"/>
</dbReference>
<dbReference type="eggNOG" id="KOG1111">
    <property type="taxonomic scope" value="Eukaryota"/>
</dbReference>